<name>A0A7W5G9Y7_9BACL</name>
<feature type="chain" id="PRO_5030986626" description="MYXO-CTERM domain-containing protein" evidence="2">
    <location>
        <begin position="25"/>
        <end position="113"/>
    </location>
</feature>
<protein>
    <recommendedName>
        <fullName evidence="5">MYXO-CTERM domain-containing protein</fullName>
    </recommendedName>
</protein>
<dbReference type="Proteomes" id="UP000518605">
    <property type="component" value="Unassembled WGS sequence"/>
</dbReference>
<keyword evidence="2" id="KW-0732">Signal</keyword>
<sequence length="113" mass="12749">MRKFWTVFCLVACLTFVLAVPAFADNAKSGTMENYNNNNRMGNAVPDTGLRSDIERGVDRTTRALDMDNRTNMNANNYRTNAVDNDNDFNWSWLGLLGLIGLAGLRNRGRERT</sequence>
<accession>A0A7W5G9Y7</accession>
<keyword evidence="1" id="KW-0812">Transmembrane</keyword>
<dbReference type="RefSeq" id="WP_312890840.1">
    <property type="nucleotide sequence ID" value="NZ_CBCSLB010000003.1"/>
</dbReference>
<evidence type="ECO:0000313" key="4">
    <source>
        <dbReference type="Proteomes" id="UP000518605"/>
    </source>
</evidence>
<evidence type="ECO:0008006" key="5">
    <source>
        <dbReference type="Google" id="ProtNLM"/>
    </source>
</evidence>
<evidence type="ECO:0000256" key="2">
    <source>
        <dbReference type="SAM" id="SignalP"/>
    </source>
</evidence>
<feature type="signal peptide" evidence="2">
    <location>
        <begin position="1"/>
        <end position="24"/>
    </location>
</feature>
<gene>
    <name evidence="3" type="ORF">FHS16_002217</name>
</gene>
<feature type="transmembrane region" description="Helical" evidence="1">
    <location>
        <begin position="89"/>
        <end position="105"/>
    </location>
</feature>
<dbReference type="NCBIfam" id="NF041742">
    <property type="entry name" value="WGxxGxxG_fam"/>
    <property type="match status" value="1"/>
</dbReference>
<dbReference type="EMBL" id="JACHXW010000005">
    <property type="protein sequence ID" value="MBB3152171.1"/>
    <property type="molecule type" value="Genomic_DNA"/>
</dbReference>
<comment type="caution">
    <text evidence="3">The sequence shown here is derived from an EMBL/GenBank/DDBJ whole genome shotgun (WGS) entry which is preliminary data.</text>
</comment>
<dbReference type="AlphaFoldDB" id="A0A7W5G9Y7"/>
<keyword evidence="1" id="KW-1133">Transmembrane helix</keyword>
<evidence type="ECO:0000256" key="1">
    <source>
        <dbReference type="SAM" id="Phobius"/>
    </source>
</evidence>
<evidence type="ECO:0000313" key="3">
    <source>
        <dbReference type="EMBL" id="MBB3152171.1"/>
    </source>
</evidence>
<dbReference type="NCBIfam" id="NF038039">
    <property type="entry name" value="WGxxGxxG-CTERM"/>
    <property type="match status" value="1"/>
</dbReference>
<reference evidence="3 4" key="1">
    <citation type="submission" date="2020-08" db="EMBL/GenBank/DDBJ databases">
        <title>Genomic Encyclopedia of Type Strains, Phase III (KMG-III): the genomes of soil and plant-associated and newly described type strains.</title>
        <authorList>
            <person name="Whitman W."/>
        </authorList>
    </citation>
    <scope>NUCLEOTIDE SEQUENCE [LARGE SCALE GENOMIC DNA]</scope>
    <source>
        <strain evidence="3 4">CECT 8234</strain>
    </source>
</reference>
<organism evidence="3 4">
    <name type="scientific">Paenibacillus endophyticus</name>
    <dbReference type="NCBI Taxonomy" id="1294268"/>
    <lineage>
        <taxon>Bacteria</taxon>
        <taxon>Bacillati</taxon>
        <taxon>Bacillota</taxon>
        <taxon>Bacilli</taxon>
        <taxon>Bacillales</taxon>
        <taxon>Paenibacillaceae</taxon>
        <taxon>Paenibacillus</taxon>
    </lineage>
</organism>
<keyword evidence="1" id="KW-0472">Membrane</keyword>
<proteinExistence type="predicted"/>
<keyword evidence="4" id="KW-1185">Reference proteome</keyword>